<protein>
    <recommendedName>
        <fullName evidence="3">YkgJ family cysteine cluster protein</fullName>
    </recommendedName>
</protein>
<name>A0A6L5XM29_9BACT</name>
<gene>
    <name evidence="1" type="ORF">FYJ44_09915</name>
</gene>
<organism evidence="1 2">
    <name type="scientific">Desulfovibrio porci</name>
    <dbReference type="NCBI Taxonomy" id="2605782"/>
    <lineage>
        <taxon>Bacteria</taxon>
        <taxon>Pseudomonadati</taxon>
        <taxon>Thermodesulfobacteriota</taxon>
        <taxon>Desulfovibrionia</taxon>
        <taxon>Desulfovibrionales</taxon>
        <taxon>Desulfovibrionaceae</taxon>
        <taxon>Desulfovibrio</taxon>
    </lineage>
</organism>
<dbReference type="AlphaFoldDB" id="A0A6L5XM29"/>
<dbReference type="EMBL" id="VUMH01000009">
    <property type="protein sequence ID" value="MSS28343.1"/>
    <property type="molecule type" value="Genomic_DNA"/>
</dbReference>
<evidence type="ECO:0000313" key="1">
    <source>
        <dbReference type="EMBL" id="MSS28343.1"/>
    </source>
</evidence>
<proteinExistence type="predicted"/>
<keyword evidence="2" id="KW-1185">Reference proteome</keyword>
<accession>A0A6L5XM29</accession>
<comment type="caution">
    <text evidence="1">The sequence shown here is derived from an EMBL/GenBank/DDBJ whole genome shotgun (WGS) entry which is preliminary data.</text>
</comment>
<dbReference type="Proteomes" id="UP000477488">
    <property type="component" value="Unassembled WGS sequence"/>
</dbReference>
<sequence length="238" mass="25276">MSDLSCRRCGQCCLRGGPTLMRKDAPLPGQGALPLEALVCLRAGEWARDDALGMLRPLDGELLKLAGTGESGHPWRCLYYRDGAGCGIYDRRPAQCRVLFCADTAPLEDMLAHGQSLDRRAVLETLADETLLPVAPSLCLELITVHDEACPAGRALALASALGFRPRGAAAAGEITASGLLTGDEKEAARVELAEMARYDAAFRELCVTRGRVPAALLPFLLGRPLAALLAEVGLRAV</sequence>
<dbReference type="RefSeq" id="WP_154511638.1">
    <property type="nucleotide sequence ID" value="NZ_VUMH01000009.1"/>
</dbReference>
<evidence type="ECO:0008006" key="3">
    <source>
        <dbReference type="Google" id="ProtNLM"/>
    </source>
</evidence>
<evidence type="ECO:0000313" key="2">
    <source>
        <dbReference type="Proteomes" id="UP000477488"/>
    </source>
</evidence>
<reference evidence="1 2" key="1">
    <citation type="submission" date="2019-09" db="EMBL/GenBank/DDBJ databases">
        <title>In-depth cultivation of the pig gut microbiome towards novel bacterial diversity and tailored functional studies.</title>
        <authorList>
            <person name="Wylensek D."/>
            <person name="Hitch T.C.A."/>
            <person name="Clavel T."/>
        </authorList>
    </citation>
    <scope>NUCLEOTIDE SEQUENCE [LARGE SCALE GENOMIC DNA]</scope>
    <source>
        <strain evidence="1 2">PG-178-WT-4</strain>
    </source>
</reference>